<evidence type="ECO:0000256" key="3">
    <source>
        <dbReference type="ARBA" id="ARBA00023027"/>
    </source>
</evidence>
<dbReference type="PANTHER" id="PTHR11911">
    <property type="entry name" value="INOSINE-5-MONOPHOSPHATE DEHYDROGENASE RELATED"/>
    <property type="match status" value="1"/>
</dbReference>
<dbReference type="GO" id="GO:0006183">
    <property type="term" value="P:GTP biosynthetic process"/>
    <property type="evidence" value="ECO:0007669"/>
    <property type="project" value="TreeGrafter"/>
</dbReference>
<organism evidence="6 7">
    <name type="scientific">Geodermatophilus obscurus</name>
    <dbReference type="NCBI Taxonomy" id="1861"/>
    <lineage>
        <taxon>Bacteria</taxon>
        <taxon>Bacillati</taxon>
        <taxon>Actinomycetota</taxon>
        <taxon>Actinomycetes</taxon>
        <taxon>Geodermatophilales</taxon>
        <taxon>Geodermatophilaceae</taxon>
        <taxon>Geodermatophilus</taxon>
    </lineage>
</organism>
<dbReference type="InterPro" id="IPR005990">
    <property type="entry name" value="IMP_DH"/>
</dbReference>
<dbReference type="GO" id="GO:0003938">
    <property type="term" value="F:IMP dehydrogenase activity"/>
    <property type="evidence" value="ECO:0007669"/>
    <property type="project" value="InterPro"/>
</dbReference>
<keyword evidence="3" id="KW-0520">NAD</keyword>
<dbReference type="EMBL" id="FRDM01000049">
    <property type="protein sequence ID" value="SHN88620.1"/>
    <property type="molecule type" value="Genomic_DNA"/>
</dbReference>
<evidence type="ECO:0000259" key="5">
    <source>
        <dbReference type="Pfam" id="PF00478"/>
    </source>
</evidence>
<protein>
    <submittedName>
        <fullName evidence="6">IMP dehydrogenase</fullName>
    </submittedName>
</protein>
<dbReference type="AlphaFoldDB" id="A0A1M7V0C4"/>
<name>A0A1M7V0C4_9ACTN</name>
<feature type="domain" description="IMP dehydrogenase/GMP reductase" evidence="5">
    <location>
        <begin position="22"/>
        <end position="309"/>
    </location>
</feature>
<dbReference type="PANTHER" id="PTHR11911:SF85">
    <property type="entry name" value="INOSINE-5'-MONOPHOSPHATE DEHYDROGENASE"/>
    <property type="match status" value="1"/>
</dbReference>
<evidence type="ECO:0000313" key="7">
    <source>
        <dbReference type="Proteomes" id="UP000184428"/>
    </source>
</evidence>
<dbReference type="InterPro" id="IPR001093">
    <property type="entry name" value="IMP_DH_GMPRt"/>
</dbReference>
<evidence type="ECO:0000256" key="1">
    <source>
        <dbReference type="ARBA" id="ARBA00005502"/>
    </source>
</evidence>
<dbReference type="Gene3D" id="3.20.20.70">
    <property type="entry name" value="Aldolase class I"/>
    <property type="match status" value="1"/>
</dbReference>
<gene>
    <name evidence="6" type="ORF">SAMN05660350_04606</name>
</gene>
<reference evidence="6 7" key="1">
    <citation type="submission" date="2016-12" db="EMBL/GenBank/DDBJ databases">
        <authorList>
            <person name="Song W.-J."/>
            <person name="Kurnit D.M."/>
        </authorList>
    </citation>
    <scope>NUCLEOTIDE SEQUENCE [LARGE SCALE GENOMIC DNA]</scope>
    <source>
        <strain evidence="6 7">DSM 43162</strain>
    </source>
</reference>
<dbReference type="InterPro" id="IPR005992">
    <property type="entry name" value="IMP_DH-rel2"/>
</dbReference>
<dbReference type="Proteomes" id="UP000184428">
    <property type="component" value="Unassembled WGS sequence"/>
</dbReference>
<keyword evidence="2" id="KW-0560">Oxidoreductase</keyword>
<evidence type="ECO:0000313" key="6">
    <source>
        <dbReference type="EMBL" id="SHN88620.1"/>
    </source>
</evidence>
<dbReference type="SMART" id="SM01240">
    <property type="entry name" value="IMPDH"/>
    <property type="match status" value="1"/>
</dbReference>
<sequence length="396" mass="41398">MTGVTTRDTVEIGLNRFARRGYDLDEVSIVPSRRTRDMDDVSTAWQIDAFRFDIPLVTSPSDAVVSPATAIAVGQAGGLGVLNAEGLWTRYDDPEPAYRRLRDAAGDGPPPVALLQEVYAESVKPDLVTARVKEIRESGVTTAVRVSPQHTLRLAPTVLAAGVDLLVIQGTIVSAEHVTTTGDALNLKDFIADLDVPVIVGGAANYQTALHLMRTGAAGVIVGVGADTYSTTDTVMGIRVPLASAIADAAAARRDYLDETGGRYVHVIANGRIETSGAIARALACGADAVQVGEPLRAAAEVPGGGVWWDSVAAHPRLPRGGTSAPVTPAGSLHDVLLGEARTADGRTNLFGALRRTMAKTGYRDLKEFQRVDLVIGGGAPREGAPGQQSIGGRGD</sequence>
<dbReference type="NCBIfam" id="TIGR01304">
    <property type="entry name" value="IMP_DH_rel_2"/>
    <property type="match status" value="1"/>
</dbReference>
<evidence type="ECO:0000256" key="2">
    <source>
        <dbReference type="ARBA" id="ARBA00023002"/>
    </source>
</evidence>
<dbReference type="SUPFAM" id="SSF51412">
    <property type="entry name" value="Inosine monophosphate dehydrogenase (IMPDH)"/>
    <property type="match status" value="1"/>
</dbReference>
<dbReference type="InterPro" id="IPR013785">
    <property type="entry name" value="Aldolase_TIM"/>
</dbReference>
<feature type="region of interest" description="Disordered" evidence="4">
    <location>
        <begin position="377"/>
        <end position="396"/>
    </location>
</feature>
<evidence type="ECO:0000256" key="4">
    <source>
        <dbReference type="SAM" id="MobiDB-lite"/>
    </source>
</evidence>
<accession>A0A1M7V0C4</accession>
<comment type="similarity">
    <text evidence="1">Belongs to the IMPDH/GMPR family.</text>
</comment>
<dbReference type="Pfam" id="PF00478">
    <property type="entry name" value="IMPDH"/>
    <property type="match status" value="1"/>
</dbReference>
<proteinExistence type="inferred from homology"/>